<dbReference type="HOGENOM" id="CLU_030130_1_2_2"/>
<evidence type="ECO:0000313" key="9">
    <source>
        <dbReference type="Proteomes" id="UP000027075"/>
    </source>
</evidence>
<dbReference type="EMBL" id="CP001871">
    <property type="protein sequence ID" value="AFK21468.1"/>
    <property type="molecule type" value="Genomic_DNA"/>
</dbReference>
<dbReference type="PATRIC" id="fig|523841.21.peg.3587"/>
<dbReference type="GeneID" id="40157989"/>
<dbReference type="PANTHER" id="PTHR23088">
    <property type="entry name" value="NITRILASE-RELATED"/>
    <property type="match status" value="1"/>
</dbReference>
<dbReference type="InterPro" id="IPR036526">
    <property type="entry name" value="C-N_Hydrolase_sf"/>
</dbReference>
<name>I3RB58_HALMT</name>
<dbReference type="Gene3D" id="3.60.110.10">
    <property type="entry name" value="Carbon-nitrogen hydrolase"/>
    <property type="match status" value="1"/>
</dbReference>
<evidence type="ECO:0000313" key="7">
    <source>
        <dbReference type="Proteomes" id="UP000006469"/>
    </source>
</evidence>
<keyword evidence="3" id="KW-0614">Plasmid</keyword>
<dbReference type="InterPro" id="IPR001110">
    <property type="entry name" value="UPF0012_CS"/>
</dbReference>
<evidence type="ECO:0000313" key="6">
    <source>
        <dbReference type="EMBL" id="QCQ76866.1"/>
    </source>
</evidence>
<reference evidence="3 7" key="2">
    <citation type="journal article" date="2012" name="J. Bacteriol.">
        <title>Complete genome sequence of the metabolically versatile halophilic archaeon Haloferax mediterranei, a poly(3-hydroxybutyrate-co-3-hydroxyvalerate) producer.</title>
        <authorList>
            <person name="Han J."/>
            <person name="Zhang F."/>
            <person name="Hou J."/>
            <person name="Liu X."/>
            <person name="Li M."/>
            <person name="Liu H."/>
            <person name="Cai L."/>
            <person name="Zhang B."/>
            <person name="Chen Y."/>
            <person name="Zhou J."/>
            <person name="Hu S."/>
            <person name="Xiang H."/>
        </authorList>
    </citation>
    <scope>NUCLEOTIDE SEQUENCE [LARGE SCALE GENOMIC DNA]</scope>
    <source>
        <strain evidence="7">ATCC 33500 / DSM 1411 / JCM 8866 / NBRC 14739 / NCIMB 2177 / R-4</strain>
        <strain evidence="3">CGMCC 1.2087</strain>
        <plasmid evidence="7">pHM500</plasmid>
    </source>
</reference>
<dbReference type="Proteomes" id="UP000006469">
    <property type="component" value="Plasmid pHM500"/>
</dbReference>
<dbReference type="PROSITE" id="PS01227">
    <property type="entry name" value="UPF0012"/>
    <property type="match status" value="1"/>
</dbReference>
<accession>I3RB58</accession>
<reference evidence="4 9" key="4">
    <citation type="submission" date="2014-04" db="EMBL/GenBank/DDBJ databases">
        <title>Transcriptional profiles of Haloferax mediterranei on the basis of nitrogen availability.</title>
        <authorList>
            <person name="Bautista V."/>
        </authorList>
    </citation>
    <scope>NUCLEOTIDE SEQUENCE [LARGE SCALE GENOMIC DNA]</scope>
    <source>
        <strain evidence="4">ATCC 33500</strain>
        <strain evidence="9">ATCC 33500 / DSM 1411 / JCM 8866 / NBRC 14739 / NCIMB 2177 / R-4</strain>
        <plasmid evidence="4">HMPLAS1</plasmid>
        <plasmid evidence="9">Plasmid HMPLAS1</plasmid>
    </source>
</reference>
<geneLocation type="plasmid" evidence="4 9">
    <name>HMPLAS1</name>
</geneLocation>
<dbReference type="KEGG" id="hme:HFX_6347"/>
<dbReference type="GO" id="GO:0016811">
    <property type="term" value="F:hydrolase activity, acting on carbon-nitrogen (but not peptide) bonds, in linear amides"/>
    <property type="evidence" value="ECO:0007669"/>
    <property type="project" value="InterPro"/>
</dbReference>
<geneLocation type="plasmid" evidence="6 10">
    <name>pHME505</name>
</geneLocation>
<sequence length="282" mass="31474">MSQFVVAACQMDSKDDKQDNLDRALSFVDEAARAGADLVAFPEMVTYMGDRGRYPEVAEPADGPTVKQFAERADKHGIYVHTGSFFEQIPGSERVYNTSAVIGPDGDALDYYRKVHLFDIELEGSVEQRESDYVAPGNDVVTVDTELATLGLSICYDLRFPQQYQTMAQRGANVLLVPSAFTMYTGKDHWKALLRARAIENQAYVVAPAQIGTKPASEPTYGRTVIVDPWGNVVAKAKDREEIATSTIDLDYLDDIRRDMQTLQHARPDVYKNEYENEPSGR</sequence>
<reference evidence="3" key="1">
    <citation type="journal article" date="2012" name="Appl. Environ. Microbiol.">
        <title>Identification of the haloarchaeal phasin (PhaP) that functions in polyhydroxyalkanoate accumulation and granule formation in Haloferax mediterranei.</title>
        <authorList>
            <person name="Cai S."/>
            <person name="Cai L."/>
            <person name="Liu H."/>
            <person name="Liu X."/>
            <person name="Han J."/>
            <person name="Zhou J."/>
            <person name="Xiang H."/>
        </authorList>
    </citation>
    <scope>NUCLEOTIDE SEQUENCE</scope>
    <source>
        <strain evidence="3">CGMCC 1.2087</strain>
    </source>
</reference>
<organism evidence="3 7">
    <name type="scientific">Haloferax mediterranei (strain ATCC 33500 / DSM 1411 / JCM 8866 / NBRC 14739 / NCIMB 2177 / R-4)</name>
    <name type="common">Halobacterium mediterranei</name>
    <dbReference type="NCBI Taxonomy" id="523841"/>
    <lineage>
        <taxon>Archaea</taxon>
        <taxon>Methanobacteriati</taxon>
        <taxon>Methanobacteriota</taxon>
        <taxon>Stenosarchaea group</taxon>
        <taxon>Halobacteria</taxon>
        <taxon>Halobacteriales</taxon>
        <taxon>Haloferacaceae</taxon>
        <taxon>Haloferax</taxon>
    </lineage>
</organism>
<evidence type="ECO:0000313" key="8">
    <source>
        <dbReference type="Proteomes" id="UP000011603"/>
    </source>
</evidence>
<reference evidence="6 10" key="6">
    <citation type="submission" date="2019-04" db="EMBL/GenBank/DDBJ databases">
        <title>Methylomes of two halophilic Archaea, Haloarcula marismortui and Haloferax mediterranei.</title>
        <authorList>
            <person name="DasSarma S."/>
            <person name="DasSarma P."/>
            <person name="DasSarma S."/>
            <person name="Fomenkov A."/>
            <person name="Vincze T."/>
            <person name="Anton B.P."/>
            <person name="Roberts R.J."/>
        </authorList>
    </citation>
    <scope>NUCLEOTIDE SEQUENCE [LARGE SCALE GENOMIC DNA]</scope>
    <source>
        <strain evidence="6">ATCC 33500</strain>
        <strain evidence="10">ATCC 33500 / DSM 1411 / JCM 8866 / NBRC 14739 / NCIMB 2177 / R-4</strain>
        <plasmid evidence="6 10">pHME505</plasmid>
    </source>
</reference>
<protein>
    <submittedName>
        <fullName evidence="4 6">Hydrolase</fullName>
    </submittedName>
    <submittedName>
        <fullName evidence="3">Nitrilase</fullName>
    </submittedName>
</protein>
<evidence type="ECO:0000259" key="2">
    <source>
        <dbReference type="PROSITE" id="PS50263"/>
    </source>
</evidence>
<evidence type="ECO:0000313" key="3">
    <source>
        <dbReference type="EMBL" id="AFK21468.1"/>
    </source>
</evidence>
<gene>
    <name evidence="3" type="ordered locus">HFX_6347</name>
    <name evidence="4" type="ORF">BM92_16270</name>
    <name evidence="5" type="ORF">C439_17873</name>
    <name evidence="6" type="ORF">E6P09_16190</name>
</gene>
<evidence type="ECO:0000313" key="5">
    <source>
        <dbReference type="EMBL" id="ELZ97215.1"/>
    </source>
</evidence>
<dbReference type="OrthoDB" id="41015at2157"/>
<proteinExistence type="predicted"/>
<dbReference type="EMBL" id="CP039140">
    <property type="protein sequence ID" value="QCQ76866.1"/>
    <property type="molecule type" value="Genomic_DNA"/>
</dbReference>
<dbReference type="EMBL" id="CP007554">
    <property type="protein sequence ID" value="AHZ24468.1"/>
    <property type="molecule type" value="Genomic_DNA"/>
</dbReference>
<reference evidence="5 8" key="3">
    <citation type="journal article" date="2014" name="PLoS Genet.">
        <title>Phylogenetically driven sequencing of extremely halophilic archaea reveals strategies for static and dynamic osmo-response.</title>
        <authorList>
            <person name="Becker E.A."/>
            <person name="Seitzer P.M."/>
            <person name="Tritt A."/>
            <person name="Larsen D."/>
            <person name="Krusor M."/>
            <person name="Yao A.I."/>
            <person name="Wu D."/>
            <person name="Madern D."/>
            <person name="Eisen J.A."/>
            <person name="Darling A.E."/>
            <person name="Facciotti M.T."/>
        </authorList>
    </citation>
    <scope>NUCLEOTIDE SEQUENCE [LARGE SCALE GENOMIC DNA]</scope>
    <source>
        <strain evidence="5">ATCC 33500</strain>
        <strain evidence="8">ATCC 33500 / DSM 1411 / JCM 8866 / NBRC 14739 / NCIMB 2177 / R-4</strain>
    </source>
</reference>
<dbReference type="Proteomes" id="UP000027075">
    <property type="component" value="Plasmid HMPLAS1"/>
</dbReference>
<evidence type="ECO:0000256" key="1">
    <source>
        <dbReference type="ARBA" id="ARBA00022801"/>
    </source>
</evidence>
<dbReference type="InterPro" id="IPR003010">
    <property type="entry name" value="C-N_Hydrolase"/>
</dbReference>
<dbReference type="EMBL" id="AOLO01000015">
    <property type="protein sequence ID" value="ELZ97215.1"/>
    <property type="molecule type" value="Genomic_DNA"/>
</dbReference>
<dbReference type="CDD" id="cd07572">
    <property type="entry name" value="nit"/>
    <property type="match status" value="1"/>
</dbReference>
<dbReference type="Pfam" id="PF00795">
    <property type="entry name" value="CN_hydrolase"/>
    <property type="match status" value="1"/>
</dbReference>
<feature type="domain" description="CN hydrolase" evidence="2">
    <location>
        <begin position="4"/>
        <end position="250"/>
    </location>
</feature>
<reference evidence="3" key="5">
    <citation type="submission" date="2014-05" db="EMBL/GenBank/DDBJ databases">
        <authorList>
            <person name="Wang L."/>
            <person name="Yang H."/>
            <person name="Xiang H."/>
        </authorList>
    </citation>
    <scope>NUCLEOTIDE SEQUENCE</scope>
    <source>
        <strain evidence="3">CGMCC 1.2087</strain>
        <plasmid evidence="3">pHM500</plasmid>
    </source>
</reference>
<evidence type="ECO:0000313" key="10">
    <source>
        <dbReference type="Proteomes" id="UP000299011"/>
    </source>
</evidence>
<keyword evidence="1 4" id="KW-0378">Hydrolase</keyword>
<dbReference type="AlphaFoldDB" id="I3RB58"/>
<dbReference type="RefSeq" id="WP_004060781.1">
    <property type="nucleotide sequence ID" value="NC_017944.1"/>
</dbReference>
<dbReference type="Proteomes" id="UP000299011">
    <property type="component" value="Plasmid pHME505"/>
</dbReference>
<dbReference type="PANTHER" id="PTHR23088:SF27">
    <property type="entry name" value="DEAMINATED GLUTATHIONE AMIDASE"/>
    <property type="match status" value="1"/>
</dbReference>
<dbReference type="PROSITE" id="PS50263">
    <property type="entry name" value="CN_HYDROLASE"/>
    <property type="match status" value="1"/>
</dbReference>
<dbReference type="InterPro" id="IPR045254">
    <property type="entry name" value="Nit1/2_C-N_Hydrolase"/>
</dbReference>
<keyword evidence="8" id="KW-1185">Reference proteome</keyword>
<dbReference type="SUPFAM" id="SSF56317">
    <property type="entry name" value="Carbon-nitrogen hydrolase"/>
    <property type="match status" value="1"/>
</dbReference>
<geneLocation type="plasmid" evidence="3 7">
    <name>pHM500</name>
</geneLocation>
<dbReference type="Proteomes" id="UP000011603">
    <property type="component" value="Unassembled WGS sequence"/>
</dbReference>
<evidence type="ECO:0000313" key="4">
    <source>
        <dbReference type="EMBL" id="AHZ24468.1"/>
    </source>
</evidence>